<dbReference type="Pfam" id="PF09424">
    <property type="entry name" value="YqeY"/>
    <property type="match status" value="1"/>
</dbReference>
<dbReference type="GO" id="GO:0016884">
    <property type="term" value="F:carbon-nitrogen ligase activity, with glutamine as amido-N-donor"/>
    <property type="evidence" value="ECO:0007669"/>
    <property type="project" value="UniProtKB-UniRule"/>
</dbReference>
<comment type="similarity">
    <text evidence="1">Belongs to the AIM41 family.</text>
</comment>
<dbReference type="PANTHER" id="PTHR28055">
    <property type="entry name" value="ALTERED INHERITANCE OF MITOCHONDRIA PROTEIN 41, MITOCHONDRIAL"/>
    <property type="match status" value="1"/>
</dbReference>
<reference evidence="2 3" key="1">
    <citation type="journal article" name="Sci. Rep.">
        <title>Genome-scale phylogenetic analyses confirm Olpidium as the closest living zoosporic fungus to the non-flagellated, terrestrial fungi.</title>
        <authorList>
            <person name="Chang Y."/>
            <person name="Rochon D."/>
            <person name="Sekimoto S."/>
            <person name="Wang Y."/>
            <person name="Chovatia M."/>
            <person name="Sandor L."/>
            <person name="Salamov A."/>
            <person name="Grigoriev I.V."/>
            <person name="Stajich J.E."/>
            <person name="Spatafora J.W."/>
        </authorList>
    </citation>
    <scope>NUCLEOTIDE SEQUENCE [LARGE SCALE GENOMIC DNA]</scope>
    <source>
        <strain evidence="2">S191</strain>
    </source>
</reference>
<keyword evidence="3" id="KW-1185">Reference proteome</keyword>
<keyword evidence="1" id="KW-0496">Mitochondrion</keyword>
<dbReference type="PANTHER" id="PTHR28055:SF1">
    <property type="entry name" value="ALTERED INHERITANCE OF MITOCHONDRIA PROTEIN 41, MITOCHONDRIAL"/>
    <property type="match status" value="1"/>
</dbReference>
<proteinExistence type="inferred from homology"/>
<evidence type="ECO:0000256" key="1">
    <source>
        <dbReference type="RuleBase" id="RU365099"/>
    </source>
</evidence>
<gene>
    <name evidence="1" type="primary">AIM41</name>
    <name evidence="2" type="ORF">BJ554DRAFT_3693</name>
</gene>
<dbReference type="Proteomes" id="UP000673691">
    <property type="component" value="Unassembled WGS sequence"/>
</dbReference>
<dbReference type="SUPFAM" id="SSF89095">
    <property type="entry name" value="GatB/YqeY motif"/>
    <property type="match status" value="1"/>
</dbReference>
<dbReference type="AlphaFoldDB" id="A0A8H7ZNE2"/>
<organism evidence="2 3">
    <name type="scientific">Olpidium bornovanus</name>
    <dbReference type="NCBI Taxonomy" id="278681"/>
    <lineage>
        <taxon>Eukaryota</taxon>
        <taxon>Fungi</taxon>
        <taxon>Fungi incertae sedis</taxon>
        <taxon>Olpidiomycota</taxon>
        <taxon>Olpidiomycotina</taxon>
        <taxon>Olpidiomycetes</taxon>
        <taxon>Olpidiales</taxon>
        <taxon>Olpidiaceae</taxon>
        <taxon>Olpidium</taxon>
    </lineage>
</organism>
<dbReference type="InterPro" id="IPR019004">
    <property type="entry name" value="YqeY/Aim41"/>
</dbReference>
<evidence type="ECO:0000313" key="3">
    <source>
        <dbReference type="Proteomes" id="UP000673691"/>
    </source>
</evidence>
<dbReference type="OrthoDB" id="538640at2759"/>
<accession>A0A8H7ZNE2</accession>
<evidence type="ECO:0000313" key="2">
    <source>
        <dbReference type="EMBL" id="KAG5456539.1"/>
    </source>
</evidence>
<dbReference type="InterPro" id="IPR042184">
    <property type="entry name" value="YqeY/Aim41_N"/>
</dbReference>
<dbReference type="Gene3D" id="1.10.1510.10">
    <property type="entry name" value="Uncharacterised protein YqeY/AIM41 PF09424, N-terminal domain"/>
    <property type="match status" value="1"/>
</dbReference>
<dbReference type="InterPro" id="IPR003789">
    <property type="entry name" value="Asn/Gln_tRNA_amidoTrase-B-like"/>
</dbReference>
<comment type="caution">
    <text evidence="2">The sequence shown here is derived from an EMBL/GenBank/DDBJ whole genome shotgun (WGS) entry which is preliminary data.</text>
</comment>
<dbReference type="GO" id="GO:0005739">
    <property type="term" value="C:mitochondrion"/>
    <property type="evidence" value="ECO:0007669"/>
    <property type="project" value="UniProtKB-SubCell"/>
</dbReference>
<sequence>MAFRAAAAVAAWQNVRCGLKPASAARFASFGIRSAVASLSHPYSSGPAADPAPTVEAPSEPVAEVVPTTTIFDRIKEDVKKSMKARDRSRVAALKGLLNDINYAEKSRVPPKKFNSDEDVVSFIQRSISKRDDSIAMFRAGSREDLAANEEAEIVVLREFLPPQLTIKEIDDVVLKTCLETGAANIKVRTVAIFPFSSIDGREAVPAVQWCEQTGRLPFQEFNRVMKAVPISFAQAPRAVVAAAARRFLTEPEKYGLC</sequence>
<comment type="subcellular location">
    <subcellularLocation>
        <location evidence="1">Mitochondrion</location>
    </subcellularLocation>
</comment>
<name>A0A8H7ZNE2_9FUNG</name>
<protein>
    <recommendedName>
        <fullName evidence="1">Altered inheritance of mitochondria protein 41</fullName>
    </recommendedName>
</protein>
<dbReference type="EMBL" id="JAEFCI010011573">
    <property type="protein sequence ID" value="KAG5456539.1"/>
    <property type="molecule type" value="Genomic_DNA"/>
</dbReference>